<dbReference type="PANTHER" id="PTHR43776:SF7">
    <property type="entry name" value="D,D-DIPEPTIDE TRANSPORT ATP-BINDING PROTEIN DDPF-RELATED"/>
    <property type="match status" value="1"/>
</dbReference>
<dbReference type="GO" id="GO:0015833">
    <property type="term" value="P:peptide transport"/>
    <property type="evidence" value="ECO:0007669"/>
    <property type="project" value="InterPro"/>
</dbReference>
<dbReference type="SMART" id="SM00382">
    <property type="entry name" value="AAA"/>
    <property type="match status" value="1"/>
</dbReference>
<evidence type="ECO:0000259" key="7">
    <source>
        <dbReference type="PROSITE" id="PS50893"/>
    </source>
</evidence>
<feature type="compositionally biased region" description="Low complexity" evidence="6">
    <location>
        <begin position="299"/>
        <end position="313"/>
    </location>
</feature>
<dbReference type="InterPro" id="IPR003439">
    <property type="entry name" value="ABC_transporter-like_ATP-bd"/>
</dbReference>
<dbReference type="RefSeq" id="WP_189050590.1">
    <property type="nucleotide sequence ID" value="NZ_BMJQ01000014.1"/>
</dbReference>
<dbReference type="InterPro" id="IPR013563">
    <property type="entry name" value="Oligopep_ABC_C"/>
</dbReference>
<dbReference type="FunFam" id="3.40.50.300:FF:000016">
    <property type="entry name" value="Oligopeptide ABC transporter ATP-binding component"/>
    <property type="match status" value="1"/>
</dbReference>
<dbReference type="InterPro" id="IPR027417">
    <property type="entry name" value="P-loop_NTPase"/>
</dbReference>
<comment type="caution">
    <text evidence="8">The sequence shown here is derived from an EMBL/GenBank/DDBJ whole genome shotgun (WGS) entry which is preliminary data.</text>
</comment>
<dbReference type="PROSITE" id="PS00211">
    <property type="entry name" value="ABC_TRANSPORTER_1"/>
    <property type="match status" value="1"/>
</dbReference>
<keyword evidence="5 8" id="KW-0067">ATP-binding</keyword>
<evidence type="ECO:0000256" key="2">
    <source>
        <dbReference type="ARBA" id="ARBA00005417"/>
    </source>
</evidence>
<evidence type="ECO:0000313" key="9">
    <source>
        <dbReference type="Proteomes" id="UP000646365"/>
    </source>
</evidence>
<dbReference type="Pfam" id="PF08352">
    <property type="entry name" value="oligo_HPY"/>
    <property type="match status" value="1"/>
</dbReference>
<dbReference type="GO" id="GO:0016887">
    <property type="term" value="F:ATP hydrolysis activity"/>
    <property type="evidence" value="ECO:0007669"/>
    <property type="project" value="InterPro"/>
</dbReference>
<dbReference type="EMBL" id="BMJQ01000014">
    <property type="protein sequence ID" value="GGF36203.1"/>
    <property type="molecule type" value="Genomic_DNA"/>
</dbReference>
<dbReference type="SUPFAM" id="SSF52540">
    <property type="entry name" value="P-loop containing nucleoside triphosphate hydrolases"/>
    <property type="match status" value="1"/>
</dbReference>
<dbReference type="CDD" id="cd03257">
    <property type="entry name" value="ABC_NikE_OppD_transporters"/>
    <property type="match status" value="1"/>
</dbReference>
<keyword evidence="9" id="KW-1185">Reference proteome</keyword>
<comment type="similarity">
    <text evidence="2">Belongs to the ABC transporter superfamily.</text>
</comment>
<dbReference type="PROSITE" id="PS50893">
    <property type="entry name" value="ABC_TRANSPORTER_2"/>
    <property type="match status" value="1"/>
</dbReference>
<dbReference type="Gene3D" id="3.40.50.300">
    <property type="entry name" value="P-loop containing nucleotide triphosphate hydrolases"/>
    <property type="match status" value="1"/>
</dbReference>
<protein>
    <submittedName>
        <fullName evidence="8">Peptide ABC transporter ATP-binding protein</fullName>
    </submittedName>
</protein>
<feature type="domain" description="ABC transporter" evidence="7">
    <location>
        <begin position="6"/>
        <end position="249"/>
    </location>
</feature>
<proteinExistence type="inferred from homology"/>
<dbReference type="InterPro" id="IPR050319">
    <property type="entry name" value="ABC_transp_ATP-bind"/>
</dbReference>
<dbReference type="GO" id="GO:0005886">
    <property type="term" value="C:plasma membrane"/>
    <property type="evidence" value="ECO:0007669"/>
    <property type="project" value="UniProtKB-SubCell"/>
</dbReference>
<reference evidence="8" key="1">
    <citation type="journal article" date="2014" name="Int. J. Syst. Evol. Microbiol.">
        <title>Complete genome sequence of Corynebacterium casei LMG S-19264T (=DSM 44701T), isolated from a smear-ripened cheese.</title>
        <authorList>
            <consortium name="US DOE Joint Genome Institute (JGI-PGF)"/>
            <person name="Walter F."/>
            <person name="Albersmeier A."/>
            <person name="Kalinowski J."/>
            <person name="Ruckert C."/>
        </authorList>
    </citation>
    <scope>NUCLEOTIDE SEQUENCE</scope>
    <source>
        <strain evidence="8">CGMCC 1.15725</strain>
    </source>
</reference>
<evidence type="ECO:0000256" key="5">
    <source>
        <dbReference type="ARBA" id="ARBA00022840"/>
    </source>
</evidence>
<gene>
    <name evidence="8" type="ORF">GCM10011611_48280</name>
</gene>
<dbReference type="PANTHER" id="PTHR43776">
    <property type="entry name" value="TRANSPORT ATP-BINDING PROTEIN"/>
    <property type="match status" value="1"/>
</dbReference>
<organism evidence="8 9">
    <name type="scientific">Aliidongia dinghuensis</name>
    <dbReference type="NCBI Taxonomy" id="1867774"/>
    <lineage>
        <taxon>Bacteria</taxon>
        <taxon>Pseudomonadati</taxon>
        <taxon>Pseudomonadota</taxon>
        <taxon>Alphaproteobacteria</taxon>
        <taxon>Rhodospirillales</taxon>
        <taxon>Dongiaceae</taxon>
        <taxon>Aliidongia</taxon>
    </lineage>
</organism>
<dbReference type="GO" id="GO:0005524">
    <property type="term" value="F:ATP binding"/>
    <property type="evidence" value="ECO:0007669"/>
    <property type="project" value="UniProtKB-KW"/>
</dbReference>
<dbReference type="AlphaFoldDB" id="A0A8J2YXE4"/>
<reference evidence="8" key="2">
    <citation type="submission" date="2020-09" db="EMBL/GenBank/DDBJ databases">
        <authorList>
            <person name="Sun Q."/>
            <person name="Zhou Y."/>
        </authorList>
    </citation>
    <scope>NUCLEOTIDE SEQUENCE</scope>
    <source>
        <strain evidence="8">CGMCC 1.15725</strain>
    </source>
</reference>
<keyword evidence="3" id="KW-0813">Transport</keyword>
<evidence type="ECO:0000256" key="1">
    <source>
        <dbReference type="ARBA" id="ARBA00004417"/>
    </source>
</evidence>
<keyword evidence="4" id="KW-0547">Nucleotide-binding</keyword>
<name>A0A8J2YXE4_9PROT</name>
<dbReference type="Pfam" id="PF00005">
    <property type="entry name" value="ABC_tran"/>
    <property type="match status" value="1"/>
</dbReference>
<evidence type="ECO:0000256" key="3">
    <source>
        <dbReference type="ARBA" id="ARBA00022448"/>
    </source>
</evidence>
<accession>A0A8J2YXE4</accession>
<sequence length="352" mass="37904">MSTPLLRATGLTKHFPTPGGMVRAVEDVGFELNAGETLALVGESGSGKSTIGRLILRLIEPTAGRVEIDGQDLGALGPRALRALRRQMQIIFQDPYGSLNPRMTVGAMLAEPLRLHRLATGKAVEPAVADLLRLVGLLPEQARRYPHEFSGGQRQRVGIARALAVEPRLIVCDEAVSALDVSIQAQIVNLLADLRKARGLSYLFISHDLAVVRHIADRVAVLYLGRIVELAPAAQLFAAPRHPYTRALLSAIPAADPQARRDRALLAGEPPSPINRPTGCAFHPRCPYAVERCRTETPALTSSSTAGTGHGTACHLWPELPPAPPAPAEPETSERLKRLQARFQTERPAAAD</sequence>
<dbReference type="InterPro" id="IPR003593">
    <property type="entry name" value="AAA+_ATPase"/>
</dbReference>
<dbReference type="Proteomes" id="UP000646365">
    <property type="component" value="Unassembled WGS sequence"/>
</dbReference>
<dbReference type="NCBIfam" id="TIGR01727">
    <property type="entry name" value="oligo_HPY"/>
    <property type="match status" value="1"/>
</dbReference>
<comment type="subcellular location">
    <subcellularLocation>
        <location evidence="1">Cell inner membrane</location>
        <topology evidence="1">Peripheral membrane protein</topology>
    </subcellularLocation>
</comment>
<evidence type="ECO:0000256" key="6">
    <source>
        <dbReference type="SAM" id="MobiDB-lite"/>
    </source>
</evidence>
<evidence type="ECO:0000256" key="4">
    <source>
        <dbReference type="ARBA" id="ARBA00022741"/>
    </source>
</evidence>
<dbReference type="GO" id="GO:0055085">
    <property type="term" value="P:transmembrane transport"/>
    <property type="evidence" value="ECO:0007669"/>
    <property type="project" value="UniProtKB-ARBA"/>
</dbReference>
<feature type="compositionally biased region" description="Pro residues" evidence="6">
    <location>
        <begin position="319"/>
        <end position="328"/>
    </location>
</feature>
<dbReference type="InterPro" id="IPR017871">
    <property type="entry name" value="ABC_transporter-like_CS"/>
</dbReference>
<feature type="region of interest" description="Disordered" evidence="6">
    <location>
        <begin position="299"/>
        <end position="352"/>
    </location>
</feature>
<evidence type="ECO:0000313" key="8">
    <source>
        <dbReference type="EMBL" id="GGF36203.1"/>
    </source>
</evidence>